<dbReference type="SUPFAM" id="SSF51735">
    <property type="entry name" value="NAD(P)-binding Rossmann-fold domains"/>
    <property type="match status" value="1"/>
</dbReference>
<protein>
    <submittedName>
        <fullName evidence="2">NAD-dependent epimerase</fullName>
    </submittedName>
</protein>
<name>A0A0S8FUC9_UNCW3</name>
<dbReference type="Gene3D" id="3.40.50.720">
    <property type="entry name" value="NAD(P)-binding Rossmann-like Domain"/>
    <property type="match status" value="1"/>
</dbReference>
<dbReference type="PATRIC" id="fig|1703779.3.peg.693"/>
<evidence type="ECO:0000313" key="3">
    <source>
        <dbReference type="Proteomes" id="UP000051373"/>
    </source>
</evidence>
<dbReference type="Gene3D" id="3.90.25.10">
    <property type="entry name" value="UDP-galactose 4-epimerase, domain 1"/>
    <property type="match status" value="1"/>
</dbReference>
<feature type="domain" description="NAD(P)-binding" evidence="1">
    <location>
        <begin position="4"/>
        <end position="308"/>
    </location>
</feature>
<sequence length="318" mass="35991">MRILITGISGFAGSHLADYFLNEEKHEVFGTIKWRSNRENICHIEHRLELLECDIKDAFAMKTTLAESKPDQIFHLAAQSYVPFSWRTPQETIQTNIIGEVNLFEAVRELKLDPMIHIAGSSEEYGLVNPDELPITEGNPLRPLSPYAVSKVAQDLLGYQYFKSYGLKIVRTRAFNHTGPRRGEVFVTSNFAKQLIEIELGKRKPVLYVGNLEAVRDFSDVRDVVRGYALALQKGTPGEVYNIASGKGITIKGLLDKLIELTKADVKIEKDPARLRPSDVELLTGSPEKFQKATGWNQEIPFDQTLKDLMDFWRGIIK</sequence>
<dbReference type="Pfam" id="PF16363">
    <property type="entry name" value="GDP_Man_Dehyd"/>
    <property type="match status" value="1"/>
</dbReference>
<dbReference type="Proteomes" id="UP000051373">
    <property type="component" value="Unassembled WGS sequence"/>
</dbReference>
<comment type="caution">
    <text evidence="2">The sequence shown here is derived from an EMBL/GenBank/DDBJ whole genome shotgun (WGS) entry which is preliminary data.</text>
</comment>
<dbReference type="InterPro" id="IPR016040">
    <property type="entry name" value="NAD(P)-bd_dom"/>
</dbReference>
<proteinExistence type="predicted"/>
<evidence type="ECO:0000259" key="1">
    <source>
        <dbReference type="Pfam" id="PF16363"/>
    </source>
</evidence>
<dbReference type="InterPro" id="IPR036291">
    <property type="entry name" value="NAD(P)-bd_dom_sf"/>
</dbReference>
<dbReference type="CDD" id="cd05260">
    <property type="entry name" value="GDP_MD_SDR_e"/>
    <property type="match status" value="1"/>
</dbReference>
<gene>
    <name evidence="2" type="ORF">AMJ83_03470</name>
</gene>
<reference evidence="2 3" key="1">
    <citation type="journal article" date="2015" name="Microbiome">
        <title>Genomic resolution of linkages in carbon, nitrogen, and sulfur cycling among widespread estuary sediment bacteria.</title>
        <authorList>
            <person name="Baker B.J."/>
            <person name="Lazar C.S."/>
            <person name="Teske A.P."/>
            <person name="Dick G.J."/>
        </authorList>
    </citation>
    <scope>NUCLEOTIDE SEQUENCE [LARGE SCALE GENOMIC DNA]</scope>
    <source>
        <strain evidence="2">SM23_42</strain>
    </source>
</reference>
<dbReference type="EMBL" id="LJUJ01000004">
    <property type="protein sequence ID" value="KPK64291.1"/>
    <property type="molecule type" value="Genomic_DNA"/>
</dbReference>
<evidence type="ECO:0000313" key="2">
    <source>
        <dbReference type="EMBL" id="KPK64291.1"/>
    </source>
</evidence>
<dbReference type="STRING" id="1703779.AMJ83_03470"/>
<dbReference type="AlphaFoldDB" id="A0A0S8FUC9"/>
<accession>A0A0S8FUC9</accession>
<organism evidence="2 3">
    <name type="scientific">candidate division WOR_3 bacterium SM23_42</name>
    <dbReference type="NCBI Taxonomy" id="1703779"/>
    <lineage>
        <taxon>Bacteria</taxon>
        <taxon>Bacteria division WOR-3</taxon>
    </lineage>
</organism>
<dbReference type="PANTHER" id="PTHR43000">
    <property type="entry name" value="DTDP-D-GLUCOSE 4,6-DEHYDRATASE-RELATED"/>
    <property type="match status" value="1"/>
</dbReference>